<evidence type="ECO:0000313" key="1">
    <source>
        <dbReference type="EMBL" id="CAJ0569384.1"/>
    </source>
</evidence>
<gene>
    <name evidence="1" type="ORF">MSPICULIGERA_LOCUS7865</name>
</gene>
<evidence type="ECO:0000313" key="2">
    <source>
        <dbReference type="Proteomes" id="UP001177023"/>
    </source>
</evidence>
<feature type="non-terminal residue" evidence="1">
    <location>
        <position position="83"/>
    </location>
</feature>
<name>A0AA36CHY4_9BILA</name>
<proteinExistence type="predicted"/>
<sequence length="83" mass="9015">MPSSILRIGCGTGGVGCCRLSHVRSSFCSTYSYSCWGAVPIFCANATRCSIGLESDSKPNKKSYCHTEQKMPVANVNKLILRH</sequence>
<dbReference type="Proteomes" id="UP001177023">
    <property type="component" value="Unassembled WGS sequence"/>
</dbReference>
<dbReference type="EMBL" id="CATQJA010002013">
    <property type="protein sequence ID" value="CAJ0569384.1"/>
    <property type="molecule type" value="Genomic_DNA"/>
</dbReference>
<accession>A0AA36CHY4</accession>
<reference evidence="1" key="1">
    <citation type="submission" date="2023-06" db="EMBL/GenBank/DDBJ databases">
        <authorList>
            <person name="Delattre M."/>
        </authorList>
    </citation>
    <scope>NUCLEOTIDE SEQUENCE</scope>
    <source>
        <strain evidence="1">AF72</strain>
    </source>
</reference>
<protein>
    <submittedName>
        <fullName evidence="1">Uncharacterized protein</fullName>
    </submittedName>
</protein>
<organism evidence="1 2">
    <name type="scientific">Mesorhabditis spiculigera</name>
    <dbReference type="NCBI Taxonomy" id="96644"/>
    <lineage>
        <taxon>Eukaryota</taxon>
        <taxon>Metazoa</taxon>
        <taxon>Ecdysozoa</taxon>
        <taxon>Nematoda</taxon>
        <taxon>Chromadorea</taxon>
        <taxon>Rhabditida</taxon>
        <taxon>Rhabditina</taxon>
        <taxon>Rhabditomorpha</taxon>
        <taxon>Rhabditoidea</taxon>
        <taxon>Rhabditidae</taxon>
        <taxon>Mesorhabditinae</taxon>
        <taxon>Mesorhabditis</taxon>
    </lineage>
</organism>
<dbReference type="AlphaFoldDB" id="A0AA36CHY4"/>
<keyword evidence="2" id="KW-1185">Reference proteome</keyword>
<comment type="caution">
    <text evidence="1">The sequence shown here is derived from an EMBL/GenBank/DDBJ whole genome shotgun (WGS) entry which is preliminary data.</text>
</comment>